<evidence type="ECO:0000259" key="2">
    <source>
        <dbReference type="Pfam" id="PF06985"/>
    </source>
</evidence>
<organism evidence="3 4">
    <name type="scientific">Fusarium albosuccineum</name>
    <dbReference type="NCBI Taxonomy" id="1237068"/>
    <lineage>
        <taxon>Eukaryota</taxon>
        <taxon>Fungi</taxon>
        <taxon>Dikarya</taxon>
        <taxon>Ascomycota</taxon>
        <taxon>Pezizomycotina</taxon>
        <taxon>Sordariomycetes</taxon>
        <taxon>Hypocreomycetidae</taxon>
        <taxon>Hypocreales</taxon>
        <taxon>Nectriaceae</taxon>
        <taxon>Fusarium</taxon>
        <taxon>Fusarium decemcellulare species complex</taxon>
    </lineage>
</organism>
<dbReference type="Proteomes" id="UP000554235">
    <property type="component" value="Unassembled WGS sequence"/>
</dbReference>
<dbReference type="EMBL" id="JAADYS010001419">
    <property type="protein sequence ID" value="KAF4463136.1"/>
    <property type="molecule type" value="Genomic_DNA"/>
</dbReference>
<feature type="compositionally biased region" description="Polar residues" evidence="1">
    <location>
        <begin position="7"/>
        <end position="18"/>
    </location>
</feature>
<accession>A0A8H4L6Q2</accession>
<feature type="region of interest" description="Disordered" evidence="1">
    <location>
        <begin position="1"/>
        <end position="22"/>
    </location>
</feature>
<feature type="domain" description="Heterokaryon incompatibility" evidence="2">
    <location>
        <begin position="59"/>
        <end position="189"/>
    </location>
</feature>
<comment type="caution">
    <text evidence="3">The sequence shown here is derived from an EMBL/GenBank/DDBJ whole genome shotgun (WGS) entry which is preliminary data.</text>
</comment>
<dbReference type="AlphaFoldDB" id="A0A8H4L6Q2"/>
<dbReference type="OrthoDB" id="2157530at2759"/>
<gene>
    <name evidence="3" type="ORF">FALBO_10038</name>
</gene>
<reference evidence="3 4" key="1">
    <citation type="submission" date="2020-01" db="EMBL/GenBank/DDBJ databases">
        <title>Identification and distribution of gene clusters putatively required for synthesis of sphingolipid metabolism inhibitors in phylogenetically diverse species of the filamentous fungus Fusarium.</title>
        <authorList>
            <person name="Kim H.-S."/>
            <person name="Busman M."/>
            <person name="Brown D.W."/>
            <person name="Divon H."/>
            <person name="Uhlig S."/>
            <person name="Proctor R.H."/>
        </authorList>
    </citation>
    <scope>NUCLEOTIDE SEQUENCE [LARGE SCALE GENOMIC DNA]</scope>
    <source>
        <strain evidence="3 4">NRRL 20459</strain>
    </source>
</reference>
<name>A0A8H4L6Q2_9HYPO</name>
<dbReference type="PANTHER" id="PTHR24148">
    <property type="entry name" value="ANKYRIN REPEAT DOMAIN-CONTAINING PROTEIN 39 HOMOLOG-RELATED"/>
    <property type="match status" value="1"/>
</dbReference>
<protein>
    <submittedName>
        <fullName evidence="3">Heterokaryon incompatibility</fullName>
    </submittedName>
</protein>
<proteinExistence type="predicted"/>
<feature type="region of interest" description="Disordered" evidence="1">
    <location>
        <begin position="405"/>
        <end position="432"/>
    </location>
</feature>
<sequence length="648" mass="71851">MADVHSSGLSQTSQSTAHDSFPLDYDTRDIRLLKIQPGQRSQAVQLQIFTTSLSDPPEYNALSYTWSDEGSDVTVEVGNQTIVVSETLYQALVHLRQPTTESVFWIDAICINQTSTQDKNHQVPLMDKICSAAREVIVWLGNANLPAKSDPKDLSQFEDYLRDQDDTFDVGLIALFQKRWFNRTWILQEAALPVKEPKFLWGPNLFSWSTFICLDCCMRSVFRKRHHGAFCGIHDLHAGLTSLAVKEVELHSYECSDDNCPGGFDPAGVSGASRVPDFGKTFWTISHAQMLSDTRSFEAGSSVATPLEINSFSLYARGILVDTVEHATVRSPRRGTGGIGWTQVLPLFEFLRAHASVSQHESETTNSQSSCASCLSTHSNIEGVVTLANQFHLASVEVDCHKEGDARPKTSAVTPIGDHQSHPEHRVGTTTYSSDTVNVASEPEDLNGLGQMAEKASPLLSNPNVSTPGQNSFDGYLNLDTISPLVPESVQQSRPPFGECGLYRPPIGEPCDFWDAAWRTLVADDWVPECKQRPSLLPADVIRLALHWEALQRDLKSLQDQSNTQSTIFAADTDNMGSSTAYWILSGLNFVPLEEFQPLYLNLTTLLYTASLIAEALSPRMDGWAWGHGWHSQVILWPFCLEARFHTS</sequence>
<dbReference type="Pfam" id="PF06985">
    <property type="entry name" value="HET"/>
    <property type="match status" value="1"/>
</dbReference>
<dbReference type="InterPro" id="IPR052895">
    <property type="entry name" value="HetReg/Transcr_Mod"/>
</dbReference>
<dbReference type="PANTHER" id="PTHR24148:SF73">
    <property type="entry name" value="HET DOMAIN PROTEIN (AFU_ORTHOLOGUE AFUA_8G01020)"/>
    <property type="match status" value="1"/>
</dbReference>
<evidence type="ECO:0000313" key="4">
    <source>
        <dbReference type="Proteomes" id="UP000554235"/>
    </source>
</evidence>
<keyword evidence="4" id="KW-1185">Reference proteome</keyword>
<evidence type="ECO:0000313" key="3">
    <source>
        <dbReference type="EMBL" id="KAF4463136.1"/>
    </source>
</evidence>
<evidence type="ECO:0000256" key="1">
    <source>
        <dbReference type="SAM" id="MobiDB-lite"/>
    </source>
</evidence>
<dbReference type="InterPro" id="IPR010730">
    <property type="entry name" value="HET"/>
</dbReference>